<gene>
    <name evidence="1" type="ORF">DHETER_LOCUS15265</name>
</gene>
<sequence>IIKLRFEEAAALHKNFTDAVDELKLKNPSSDEVTQDTPSAEEKENDTNKPSEPLAQVFRLWDQINKNDVTENLHTTHMDQSRRGRGQNRGGYWPRGTPRHAPYQNQAQGQRRRDWGARDDRDYRERRGDEHYNRDRRDEYPRRDYDRRQDFRGPNPSPAFNRERQQM</sequence>
<name>A0ACA9QPP3_9GLOM</name>
<organism evidence="1 2">
    <name type="scientific">Dentiscutata heterogama</name>
    <dbReference type="NCBI Taxonomy" id="1316150"/>
    <lineage>
        <taxon>Eukaryota</taxon>
        <taxon>Fungi</taxon>
        <taxon>Fungi incertae sedis</taxon>
        <taxon>Mucoromycota</taxon>
        <taxon>Glomeromycotina</taxon>
        <taxon>Glomeromycetes</taxon>
        <taxon>Diversisporales</taxon>
        <taxon>Gigasporaceae</taxon>
        <taxon>Dentiscutata</taxon>
    </lineage>
</organism>
<dbReference type="EMBL" id="CAJVPU010051340">
    <property type="protein sequence ID" value="CAG8761098.1"/>
    <property type="molecule type" value="Genomic_DNA"/>
</dbReference>
<reference evidence="1" key="1">
    <citation type="submission" date="2021-06" db="EMBL/GenBank/DDBJ databases">
        <authorList>
            <person name="Kallberg Y."/>
            <person name="Tangrot J."/>
            <person name="Rosling A."/>
        </authorList>
    </citation>
    <scope>NUCLEOTIDE SEQUENCE</scope>
    <source>
        <strain evidence="1">IL203A</strain>
    </source>
</reference>
<feature type="non-terminal residue" evidence="1">
    <location>
        <position position="1"/>
    </location>
</feature>
<feature type="non-terminal residue" evidence="1">
    <location>
        <position position="167"/>
    </location>
</feature>
<evidence type="ECO:0000313" key="2">
    <source>
        <dbReference type="Proteomes" id="UP000789702"/>
    </source>
</evidence>
<keyword evidence="2" id="KW-1185">Reference proteome</keyword>
<dbReference type="Proteomes" id="UP000789702">
    <property type="component" value="Unassembled WGS sequence"/>
</dbReference>
<evidence type="ECO:0000313" key="1">
    <source>
        <dbReference type="EMBL" id="CAG8761098.1"/>
    </source>
</evidence>
<protein>
    <submittedName>
        <fullName evidence="1">301_t:CDS:1</fullName>
    </submittedName>
</protein>
<accession>A0ACA9QPP3</accession>
<comment type="caution">
    <text evidence="1">The sequence shown here is derived from an EMBL/GenBank/DDBJ whole genome shotgun (WGS) entry which is preliminary data.</text>
</comment>
<proteinExistence type="predicted"/>